<keyword evidence="1" id="KW-1133">Transmembrane helix</keyword>
<feature type="transmembrane region" description="Helical" evidence="1">
    <location>
        <begin position="112"/>
        <end position="135"/>
    </location>
</feature>
<accession>R7PX13</accession>
<dbReference type="Proteomes" id="UP000018189">
    <property type="component" value="Unassembled WGS sequence"/>
</dbReference>
<sequence>MVDVTADTMVIADETNGQLAKDIADSNKMNISVYKFTSQADVEHILEHSVNNTNKRILMIAYQDSGNEFLKKHSEVSDRVIVVDDINNDTIEDGLNKIMNAPTQNEESQSSFAVPLFIGLIIGILVGAPIGVLLMKRKNKE</sequence>
<dbReference type="EMBL" id="CBKP010000028">
    <property type="protein sequence ID" value="CDF29072.1"/>
    <property type="molecule type" value="Genomic_DNA"/>
</dbReference>
<name>R7PX13_METSM</name>
<gene>
    <name evidence="2" type="ORF">BN522_00946</name>
</gene>
<keyword evidence="1" id="KW-0812">Transmembrane</keyword>
<dbReference type="AlphaFoldDB" id="R7PX13"/>
<evidence type="ECO:0000256" key="1">
    <source>
        <dbReference type="SAM" id="Phobius"/>
    </source>
</evidence>
<comment type="caution">
    <text evidence="2">The sequence shown here is derived from an EMBL/GenBank/DDBJ whole genome shotgun (WGS) entry which is preliminary data.</text>
</comment>
<keyword evidence="1" id="KW-0472">Membrane</keyword>
<evidence type="ECO:0000313" key="2">
    <source>
        <dbReference type="EMBL" id="CDF29072.1"/>
    </source>
</evidence>
<proteinExistence type="predicted"/>
<organism evidence="2">
    <name type="scientific">Methanobrevibacter smithii CAG:186</name>
    <dbReference type="NCBI Taxonomy" id="1263088"/>
    <lineage>
        <taxon>Archaea</taxon>
        <taxon>Methanobacteriati</taxon>
        <taxon>Methanobacteriota</taxon>
        <taxon>Methanomada group</taxon>
        <taxon>Methanobacteria</taxon>
        <taxon>Methanobacteriales</taxon>
        <taxon>Methanobacteriaceae</taxon>
        <taxon>Methanobrevibacter</taxon>
    </lineage>
</organism>
<protein>
    <submittedName>
        <fullName evidence="2">Uncharacterized protein</fullName>
    </submittedName>
</protein>
<reference evidence="2" key="1">
    <citation type="submission" date="2012-11" db="EMBL/GenBank/DDBJ databases">
        <title>Dependencies among metagenomic species, viruses, plasmids and units of genetic variation.</title>
        <authorList>
            <person name="Nielsen H.B."/>
            <person name="Almeida M."/>
            <person name="Juncker A.S."/>
            <person name="Rasmussen S."/>
            <person name="Li J."/>
            <person name="Sunagawa S."/>
            <person name="Plichta D."/>
            <person name="Gautier L."/>
            <person name="Le Chatelier E."/>
            <person name="Peletier E."/>
            <person name="Bonde I."/>
            <person name="Nielsen T."/>
            <person name="Manichanh C."/>
            <person name="Arumugam M."/>
            <person name="Batto J."/>
            <person name="Santos M.B.Q.D."/>
            <person name="Blom N."/>
            <person name="Borruel N."/>
            <person name="Burgdorf K.S."/>
            <person name="Boumezbeur F."/>
            <person name="Casellas F."/>
            <person name="Dore J."/>
            <person name="Guarner F."/>
            <person name="Hansen T."/>
            <person name="Hildebrand F."/>
            <person name="Kaas R.S."/>
            <person name="Kennedy S."/>
            <person name="Kristiansen K."/>
            <person name="Kultima J.R."/>
            <person name="Leonard P."/>
            <person name="Levenez F."/>
            <person name="Lund O."/>
            <person name="Moumen B."/>
            <person name="Le Paslier D."/>
            <person name="Pons N."/>
            <person name="Pedersen O."/>
            <person name="Prifti E."/>
            <person name="Qin J."/>
            <person name="Raes J."/>
            <person name="Tap J."/>
            <person name="Tims S."/>
            <person name="Ussery D.W."/>
            <person name="Yamada T."/>
            <person name="MetaHit consortium"/>
            <person name="Renault P."/>
            <person name="Sicheritz-Ponten T."/>
            <person name="Bork P."/>
            <person name="Wang J."/>
            <person name="Brunak S."/>
            <person name="Ehrlich S.D."/>
        </authorList>
    </citation>
    <scope>NUCLEOTIDE SEQUENCE [LARGE SCALE GENOMIC DNA]</scope>
</reference>